<proteinExistence type="predicted"/>
<dbReference type="AlphaFoldDB" id="A0A9N9RKH9"/>
<feature type="compositionally biased region" description="Low complexity" evidence="1">
    <location>
        <begin position="120"/>
        <end position="135"/>
    </location>
</feature>
<feature type="chain" id="PRO_5040214597" evidence="2">
    <location>
        <begin position="25"/>
        <end position="547"/>
    </location>
</feature>
<reference evidence="3" key="2">
    <citation type="submission" date="2022-10" db="EMBL/GenBank/DDBJ databases">
        <authorList>
            <consortium name="ENA_rothamsted_submissions"/>
            <consortium name="culmorum"/>
            <person name="King R."/>
        </authorList>
    </citation>
    <scope>NUCLEOTIDE SEQUENCE</scope>
</reference>
<gene>
    <name evidence="3" type="ORF">CHIRRI_LOCUS1076</name>
</gene>
<evidence type="ECO:0000313" key="3">
    <source>
        <dbReference type="EMBL" id="CAG9798091.1"/>
    </source>
</evidence>
<organism evidence="3 4">
    <name type="scientific">Chironomus riparius</name>
    <dbReference type="NCBI Taxonomy" id="315576"/>
    <lineage>
        <taxon>Eukaryota</taxon>
        <taxon>Metazoa</taxon>
        <taxon>Ecdysozoa</taxon>
        <taxon>Arthropoda</taxon>
        <taxon>Hexapoda</taxon>
        <taxon>Insecta</taxon>
        <taxon>Pterygota</taxon>
        <taxon>Neoptera</taxon>
        <taxon>Endopterygota</taxon>
        <taxon>Diptera</taxon>
        <taxon>Nematocera</taxon>
        <taxon>Chironomoidea</taxon>
        <taxon>Chironomidae</taxon>
        <taxon>Chironominae</taxon>
        <taxon>Chironomus</taxon>
    </lineage>
</organism>
<accession>A0A9N9RKH9</accession>
<reference evidence="3" key="1">
    <citation type="submission" date="2022-01" db="EMBL/GenBank/DDBJ databases">
        <authorList>
            <person name="King R."/>
        </authorList>
    </citation>
    <scope>NUCLEOTIDE SEQUENCE</scope>
</reference>
<feature type="region of interest" description="Disordered" evidence="1">
    <location>
        <begin position="115"/>
        <end position="138"/>
    </location>
</feature>
<dbReference type="EMBL" id="OU895877">
    <property type="protein sequence ID" value="CAG9798091.1"/>
    <property type="molecule type" value="Genomic_DNA"/>
</dbReference>
<name>A0A9N9RKH9_9DIPT</name>
<sequence>MNERFKKIIVLFVLACSYVEVVWSENYEFPSSISSLTQGTSFSLPSSYSWHANGDVYRPISTSNFPLHSYGINRNEDPSKKIHEEVKAILAEMNKVIKTDEHIQDKSLWNLPQEPETTKRSTSMTKITSSTTSRATTKRLTTRLPSKCTTPYHYEVYHHYGDTFGDNKLLDNTYIAKNNYFEDQPPLGPGPLAKALFSSGYKWGFTGYDDSNSGRNWDKNADKKWRATTKAPYFENKVPGEDKILPASSVSGAATAVGVVSLLPLIVPPYKPLMYCGNTELQQLPIRINEKDIYICNKNTFEISCPDNFMNQMNNICMNKKLQCDLKYNEVNGNIFCRNGTLYSKANIYCTSTTTIRGRIETMDILECREGQIPSHLGSFIPTTTPNSFFTTTTSKPKPLSFGAQAHLFILKLMGKFDVVKTETTTESYPSTKQFAWHPVPMSVPSEITTGYIPTVKDYSNTDSAKIFVETPTSSSLTATTEAPYEWMRIVFYQNNETKLEHLPQDLVEIAEHIHSSEIPTNWMKVFKSDRSRTTVPSSDTEKGNCN</sequence>
<protein>
    <submittedName>
        <fullName evidence="3">Uncharacterized protein</fullName>
    </submittedName>
</protein>
<keyword evidence="4" id="KW-1185">Reference proteome</keyword>
<keyword evidence="2" id="KW-0732">Signal</keyword>
<evidence type="ECO:0000313" key="4">
    <source>
        <dbReference type="Proteomes" id="UP001153620"/>
    </source>
</evidence>
<evidence type="ECO:0000256" key="1">
    <source>
        <dbReference type="SAM" id="MobiDB-lite"/>
    </source>
</evidence>
<dbReference type="Proteomes" id="UP001153620">
    <property type="component" value="Chromosome 1"/>
</dbReference>
<evidence type="ECO:0000256" key="2">
    <source>
        <dbReference type="SAM" id="SignalP"/>
    </source>
</evidence>
<feature type="signal peptide" evidence="2">
    <location>
        <begin position="1"/>
        <end position="24"/>
    </location>
</feature>